<comment type="caution">
    <text evidence="2">The sequence shown here is derived from an EMBL/GenBank/DDBJ whole genome shotgun (WGS) entry which is preliminary data.</text>
</comment>
<gene>
    <name evidence="2" type="ORF">HNR73_003854</name>
</gene>
<organism evidence="2 3">
    <name type="scientific">Phytomonospora endophytica</name>
    <dbReference type="NCBI Taxonomy" id="714109"/>
    <lineage>
        <taxon>Bacteria</taxon>
        <taxon>Bacillati</taxon>
        <taxon>Actinomycetota</taxon>
        <taxon>Actinomycetes</taxon>
        <taxon>Micromonosporales</taxon>
        <taxon>Micromonosporaceae</taxon>
        <taxon>Phytomonospora</taxon>
    </lineage>
</organism>
<evidence type="ECO:0000256" key="1">
    <source>
        <dbReference type="SAM" id="Phobius"/>
    </source>
</evidence>
<keyword evidence="1" id="KW-1133">Transmembrane helix</keyword>
<dbReference type="AlphaFoldDB" id="A0A841FIF5"/>
<keyword evidence="3" id="KW-1185">Reference proteome</keyword>
<evidence type="ECO:0000313" key="3">
    <source>
        <dbReference type="Proteomes" id="UP000548476"/>
    </source>
</evidence>
<feature type="transmembrane region" description="Helical" evidence="1">
    <location>
        <begin position="137"/>
        <end position="155"/>
    </location>
</feature>
<feature type="transmembrane region" description="Helical" evidence="1">
    <location>
        <begin position="86"/>
        <end position="106"/>
    </location>
</feature>
<dbReference type="Proteomes" id="UP000548476">
    <property type="component" value="Unassembled WGS sequence"/>
</dbReference>
<evidence type="ECO:0000313" key="2">
    <source>
        <dbReference type="EMBL" id="MBB6035986.1"/>
    </source>
</evidence>
<proteinExistence type="predicted"/>
<keyword evidence="1" id="KW-0812">Transmembrane</keyword>
<evidence type="ECO:0008006" key="4">
    <source>
        <dbReference type="Google" id="ProtNLM"/>
    </source>
</evidence>
<keyword evidence="1" id="KW-0472">Membrane</keyword>
<feature type="transmembrane region" description="Helical" evidence="1">
    <location>
        <begin position="208"/>
        <end position="231"/>
    </location>
</feature>
<name>A0A841FIF5_9ACTN</name>
<reference evidence="2 3" key="1">
    <citation type="submission" date="2020-08" db="EMBL/GenBank/DDBJ databases">
        <title>Genomic Encyclopedia of Type Strains, Phase IV (KMG-IV): sequencing the most valuable type-strain genomes for metagenomic binning, comparative biology and taxonomic classification.</title>
        <authorList>
            <person name="Goeker M."/>
        </authorList>
    </citation>
    <scope>NUCLEOTIDE SEQUENCE [LARGE SCALE GENOMIC DNA]</scope>
    <source>
        <strain evidence="2 3">YIM 65646</strain>
    </source>
</reference>
<dbReference type="RefSeq" id="WP_184788844.1">
    <property type="nucleotide sequence ID" value="NZ_BONT01000046.1"/>
</dbReference>
<feature type="transmembrane region" description="Helical" evidence="1">
    <location>
        <begin position="16"/>
        <end position="36"/>
    </location>
</feature>
<dbReference type="Pfam" id="PF13398">
    <property type="entry name" value="Peptidase_M50B"/>
    <property type="match status" value="1"/>
</dbReference>
<sequence length="233" mass="25090">MEAWDTLVKVQPAPPVAIIIATGLVALALVVVRVLWRPTRNIITIAHEGGHALIAMITGRRLHGIRLHSDTSGVTMTSGSRGGPSAVFTLLAGYLAPALIGLGAAFLISKGLIVLLLWAILALLVAMALFIRNFYGWLAMILTGFGVFALVWWAPADIQTAVAYGGAWFLLLGSVRPVGETWTLRYRTTERTTDPDQLAQITRVPAPVWLVLFFIGTIGCLAYGAGLLISFTW</sequence>
<feature type="transmembrane region" description="Helical" evidence="1">
    <location>
        <begin position="112"/>
        <end position="130"/>
    </location>
</feature>
<dbReference type="InterPro" id="IPR049500">
    <property type="entry name" value="Peptidase_M50B-like"/>
</dbReference>
<dbReference type="EMBL" id="JACHGT010000008">
    <property type="protein sequence ID" value="MBB6035986.1"/>
    <property type="molecule type" value="Genomic_DNA"/>
</dbReference>
<feature type="transmembrane region" description="Helical" evidence="1">
    <location>
        <begin position="161"/>
        <end position="179"/>
    </location>
</feature>
<accession>A0A841FIF5</accession>
<protein>
    <recommendedName>
        <fullName evidence="4">M50 family peptidase</fullName>
    </recommendedName>
</protein>